<evidence type="ECO:0000313" key="3">
    <source>
        <dbReference type="Proteomes" id="UP001596524"/>
    </source>
</evidence>
<keyword evidence="1" id="KW-0732">Signal</keyword>
<proteinExistence type="predicted"/>
<name>A0ABW2N0R6_9ACTN</name>
<keyword evidence="3" id="KW-1185">Reference proteome</keyword>
<dbReference type="Proteomes" id="UP001596524">
    <property type="component" value="Unassembled WGS sequence"/>
</dbReference>
<dbReference type="EMBL" id="JBHTCH010000004">
    <property type="protein sequence ID" value="MFC7359682.1"/>
    <property type="molecule type" value="Genomic_DNA"/>
</dbReference>
<organism evidence="2 3">
    <name type="scientific">Nocardioides astragali</name>
    <dbReference type="NCBI Taxonomy" id="1776736"/>
    <lineage>
        <taxon>Bacteria</taxon>
        <taxon>Bacillati</taxon>
        <taxon>Actinomycetota</taxon>
        <taxon>Actinomycetes</taxon>
        <taxon>Propionibacteriales</taxon>
        <taxon>Nocardioidaceae</taxon>
        <taxon>Nocardioides</taxon>
    </lineage>
</organism>
<dbReference type="RefSeq" id="WP_255889797.1">
    <property type="nucleotide sequence ID" value="NZ_JAFMZM010000002.1"/>
</dbReference>
<reference evidence="3" key="1">
    <citation type="journal article" date="2019" name="Int. J. Syst. Evol. Microbiol.">
        <title>The Global Catalogue of Microorganisms (GCM) 10K type strain sequencing project: providing services to taxonomists for standard genome sequencing and annotation.</title>
        <authorList>
            <consortium name="The Broad Institute Genomics Platform"/>
            <consortium name="The Broad Institute Genome Sequencing Center for Infectious Disease"/>
            <person name="Wu L."/>
            <person name="Ma J."/>
        </authorList>
    </citation>
    <scope>NUCLEOTIDE SEQUENCE [LARGE SCALE GENOMIC DNA]</scope>
    <source>
        <strain evidence="3">FCH27</strain>
    </source>
</reference>
<feature type="chain" id="PRO_5045850585" evidence="1">
    <location>
        <begin position="29"/>
        <end position="456"/>
    </location>
</feature>
<evidence type="ECO:0000313" key="2">
    <source>
        <dbReference type="EMBL" id="MFC7359682.1"/>
    </source>
</evidence>
<feature type="signal peptide" evidence="1">
    <location>
        <begin position="1"/>
        <end position="28"/>
    </location>
</feature>
<protein>
    <submittedName>
        <fullName evidence="2">Uncharacterized protein</fullName>
    </submittedName>
</protein>
<accession>A0ABW2N0R6</accession>
<evidence type="ECO:0000256" key="1">
    <source>
        <dbReference type="SAM" id="SignalP"/>
    </source>
</evidence>
<gene>
    <name evidence="2" type="ORF">ACFQO6_05315</name>
</gene>
<comment type="caution">
    <text evidence="2">The sequence shown here is derived from an EMBL/GenBank/DDBJ whole genome shotgun (WGS) entry which is preliminary data.</text>
</comment>
<sequence length="456" mass="49938">MRRMIVGVTSAALLPLLLTGTTGGSASADPAPDVKRVERAYGDGAVRLEARQGVDVTFRARRGDRVMLDVRMHRIYDKSPCWGTQALVDGRGRRTAPLDPISGTRVFKVRTTGRAVLSFRGRCASGKGHTPHAAWAQLTKVRTREVQRNARTSVREPRRGYVDIAYVRVAHDGRDTLTLRAPDGSVQEIRRGRVLVGNRVVWQVAVPAMSVEAGQRYVLDYPSDYNARLTSGQVVGMAVGESGYAESLQANEHRVALDDPALTLPAEPGREHILIYEATPEDRAYVIPVGLPSQQAHLDDAHLRWGTWRRYPGGPDDDNPSLQRTIVFSDREGADPQSQQVRVRRTVRVPDLVVGGAAVTFASADPGTRFVSTIPVSAADMVRLTASNASATGPWETDVPPVSVLCDRDCYQTGLTVRPEELVADGWIHRAKSHELLFYFEPNATGSVTLQLTDIP</sequence>